<gene>
    <name evidence="1" type="ORF">LCGC14_0734600</name>
</gene>
<comment type="caution">
    <text evidence="1">The sequence shown here is derived from an EMBL/GenBank/DDBJ whole genome shotgun (WGS) entry which is preliminary data.</text>
</comment>
<dbReference type="AlphaFoldDB" id="A0A0F9TFU6"/>
<protein>
    <submittedName>
        <fullName evidence="1">Uncharacterized protein</fullName>
    </submittedName>
</protein>
<name>A0A0F9TFU6_9ZZZZ</name>
<reference evidence="1" key="1">
    <citation type="journal article" date="2015" name="Nature">
        <title>Complex archaea that bridge the gap between prokaryotes and eukaryotes.</title>
        <authorList>
            <person name="Spang A."/>
            <person name="Saw J.H."/>
            <person name="Jorgensen S.L."/>
            <person name="Zaremba-Niedzwiedzka K."/>
            <person name="Martijn J."/>
            <person name="Lind A.E."/>
            <person name="van Eijk R."/>
            <person name="Schleper C."/>
            <person name="Guy L."/>
            <person name="Ettema T.J."/>
        </authorList>
    </citation>
    <scope>NUCLEOTIDE SEQUENCE</scope>
</reference>
<proteinExistence type="predicted"/>
<organism evidence="1">
    <name type="scientific">marine sediment metagenome</name>
    <dbReference type="NCBI Taxonomy" id="412755"/>
    <lineage>
        <taxon>unclassified sequences</taxon>
        <taxon>metagenomes</taxon>
        <taxon>ecological metagenomes</taxon>
    </lineage>
</organism>
<accession>A0A0F9TFU6</accession>
<sequence>MSISITQKLIDEGVRKDCNACPTAKAIEDATGLPARVTSATIHWGDVGGCFEGSAYKYRMDTPPAVREFLDRYDEGLPVEPISFELKAA</sequence>
<dbReference type="EMBL" id="LAZR01001712">
    <property type="protein sequence ID" value="KKN40303.1"/>
    <property type="molecule type" value="Genomic_DNA"/>
</dbReference>
<evidence type="ECO:0000313" key="1">
    <source>
        <dbReference type="EMBL" id="KKN40303.1"/>
    </source>
</evidence>